<feature type="domain" description="Membrane insertase YidC/Oxa/ALB C-terminal" evidence="13">
    <location>
        <begin position="77"/>
        <end position="261"/>
    </location>
</feature>
<keyword evidence="7 12" id="KW-1133">Transmembrane helix</keyword>
<comment type="function">
    <text evidence="12">Required for the insertion and/or proper folding and/or complex formation of integral membrane proteins into the membrane. Involved in integration of membrane proteins that insert both dependently and independently of the Sec translocase complex, as well as at least some lipoproteins.</text>
</comment>
<accession>C8PB20</accession>
<protein>
    <recommendedName>
        <fullName evidence="12">Membrane protein insertase YidC</fullName>
    </recommendedName>
    <alternativeName>
        <fullName evidence="12">Foldase YidC</fullName>
    </alternativeName>
    <alternativeName>
        <fullName evidence="12">Membrane integrase YidC</fullName>
    </alternativeName>
    <alternativeName>
        <fullName evidence="12">Membrane protein YidC</fullName>
    </alternativeName>
</protein>
<dbReference type="GO" id="GO:0005886">
    <property type="term" value="C:plasma membrane"/>
    <property type="evidence" value="ECO:0007669"/>
    <property type="project" value="UniProtKB-SubCell"/>
</dbReference>
<reference evidence="14 15" key="1">
    <citation type="submission" date="2009-09" db="EMBL/GenBank/DDBJ databases">
        <authorList>
            <person name="Qin X."/>
            <person name="Bachman B."/>
            <person name="Battles P."/>
            <person name="Bell A."/>
            <person name="Bess C."/>
            <person name="Bickham C."/>
            <person name="Chaboub L."/>
            <person name="Chen D."/>
            <person name="Coyle M."/>
            <person name="Deiros D.R."/>
            <person name="Dinh H."/>
            <person name="Forbes L."/>
            <person name="Fowler G."/>
            <person name="Francisco L."/>
            <person name="Fu Q."/>
            <person name="Gubbala S."/>
            <person name="Hale W."/>
            <person name="Han Y."/>
            <person name="Hemphill L."/>
            <person name="Highlander S.K."/>
            <person name="Hirani K."/>
            <person name="Hogues M."/>
            <person name="Jackson L."/>
            <person name="Jakkamsetti A."/>
            <person name="Javaid M."/>
            <person name="Jiang H."/>
            <person name="Korchina V."/>
            <person name="Kovar C."/>
            <person name="Lara F."/>
            <person name="Lee S."/>
            <person name="Mata R."/>
            <person name="Mathew T."/>
            <person name="Moen C."/>
            <person name="Morales K."/>
            <person name="Munidasa M."/>
            <person name="Nazareth L."/>
            <person name="Ngo R."/>
            <person name="Nguyen L."/>
            <person name="Okwuonu G."/>
            <person name="Ongeri F."/>
            <person name="Patil S."/>
            <person name="Petrosino J."/>
            <person name="Pham C."/>
            <person name="Pham P."/>
            <person name="Pu L.-L."/>
            <person name="Puazo M."/>
            <person name="Raj R."/>
            <person name="Reid J."/>
            <person name="Rouhana J."/>
            <person name="Saada N."/>
            <person name="Shang Y."/>
            <person name="Simmons D."/>
            <person name="Thornton R."/>
            <person name="Warren J."/>
            <person name="Weissenberger G."/>
            <person name="Zhang J."/>
            <person name="Zhang L."/>
            <person name="Zhou C."/>
            <person name="Zhu D."/>
            <person name="Muzny D."/>
            <person name="Worley K."/>
            <person name="Gibbs R."/>
        </authorList>
    </citation>
    <scope>NUCLEOTIDE SEQUENCE [LARGE SCALE GENOMIC DNA]</scope>
    <source>
        <strain evidence="14 15">DSM 13335</strain>
    </source>
</reference>
<keyword evidence="5 12" id="KW-0732">Signal</keyword>
<dbReference type="InterPro" id="IPR001708">
    <property type="entry name" value="YidC/ALB3/OXA1/COX18"/>
</dbReference>
<keyword evidence="8 12" id="KW-0472">Membrane</keyword>
<dbReference type="InterPro" id="IPR047196">
    <property type="entry name" value="YidC_ALB_C"/>
</dbReference>
<evidence type="ECO:0000256" key="8">
    <source>
        <dbReference type="ARBA" id="ARBA00023136"/>
    </source>
</evidence>
<comment type="subcellular location">
    <subcellularLocation>
        <location evidence="1 12">Cell membrane</location>
        <topology evidence="1 12">Multi-pass membrane protein</topology>
    </subcellularLocation>
</comment>
<keyword evidence="3 12" id="KW-1003">Cell membrane</keyword>
<comment type="similarity">
    <text evidence="12">Belongs to the OXA1/ALB3/YidC family. Type 2 subfamily.</text>
</comment>
<evidence type="ECO:0000256" key="12">
    <source>
        <dbReference type="HAMAP-Rule" id="MF_01811"/>
    </source>
</evidence>
<evidence type="ECO:0000256" key="4">
    <source>
        <dbReference type="ARBA" id="ARBA00022692"/>
    </source>
</evidence>
<dbReference type="HOGENOM" id="CLU_036138_5_0_9"/>
<evidence type="ECO:0000313" key="15">
    <source>
        <dbReference type="Proteomes" id="UP000004115"/>
    </source>
</evidence>
<feature type="transmembrane region" description="Helical" evidence="12">
    <location>
        <begin position="188"/>
        <end position="206"/>
    </location>
</feature>
<dbReference type="EMBL" id="ACLN01000004">
    <property type="protein sequence ID" value="EEW51969.1"/>
    <property type="molecule type" value="Genomic_DNA"/>
</dbReference>
<dbReference type="PROSITE" id="PS51257">
    <property type="entry name" value="PROKAR_LIPOPROTEIN"/>
    <property type="match status" value="1"/>
</dbReference>
<evidence type="ECO:0000259" key="13">
    <source>
        <dbReference type="Pfam" id="PF02096"/>
    </source>
</evidence>
<dbReference type="Pfam" id="PF02096">
    <property type="entry name" value="60KD_IMP"/>
    <property type="match status" value="1"/>
</dbReference>
<proteinExistence type="inferred from homology"/>
<dbReference type="Proteomes" id="UP000004115">
    <property type="component" value="Unassembled WGS sequence"/>
</dbReference>
<name>C8PB20_9LACO</name>
<dbReference type="GO" id="GO:0051205">
    <property type="term" value="P:protein insertion into membrane"/>
    <property type="evidence" value="ECO:0007669"/>
    <property type="project" value="TreeGrafter"/>
</dbReference>
<evidence type="ECO:0000256" key="5">
    <source>
        <dbReference type="ARBA" id="ARBA00022729"/>
    </source>
</evidence>
<feature type="transmembrane region" description="Helical" evidence="12">
    <location>
        <begin position="65"/>
        <end position="92"/>
    </location>
</feature>
<keyword evidence="4 12" id="KW-0812">Transmembrane</keyword>
<keyword evidence="11 12" id="KW-0449">Lipoprotein</keyword>
<evidence type="ECO:0000256" key="6">
    <source>
        <dbReference type="ARBA" id="ARBA00022927"/>
    </source>
</evidence>
<dbReference type="InterPro" id="IPR028055">
    <property type="entry name" value="YidC/Oxa/ALB_C"/>
</dbReference>
<organism evidence="14 15">
    <name type="scientific">Lactobacillus iners DSM 13335</name>
    <dbReference type="NCBI Taxonomy" id="525328"/>
    <lineage>
        <taxon>Bacteria</taxon>
        <taxon>Bacillati</taxon>
        <taxon>Bacillota</taxon>
        <taxon>Bacilli</taxon>
        <taxon>Lactobacillales</taxon>
        <taxon>Lactobacillaceae</taxon>
        <taxon>Lactobacillus</taxon>
    </lineage>
</organism>
<keyword evidence="15" id="KW-1185">Reference proteome</keyword>
<evidence type="ECO:0000313" key="14">
    <source>
        <dbReference type="EMBL" id="EEW51969.1"/>
    </source>
</evidence>
<dbReference type="CDD" id="cd20070">
    <property type="entry name" value="5TM_YidC_Alb3"/>
    <property type="match status" value="1"/>
</dbReference>
<dbReference type="InterPro" id="IPR023060">
    <property type="entry name" value="YidC/YidC1/YidC2_Firmicutes"/>
</dbReference>
<feature type="transmembrane region" description="Helical" evidence="12">
    <location>
        <begin position="147"/>
        <end position="168"/>
    </location>
</feature>
<evidence type="ECO:0000256" key="11">
    <source>
        <dbReference type="ARBA" id="ARBA00023288"/>
    </source>
</evidence>
<evidence type="ECO:0000256" key="7">
    <source>
        <dbReference type="ARBA" id="ARBA00022989"/>
    </source>
</evidence>
<evidence type="ECO:0000256" key="10">
    <source>
        <dbReference type="ARBA" id="ARBA00023186"/>
    </source>
</evidence>
<dbReference type="GO" id="GO:0032977">
    <property type="term" value="F:membrane insertase activity"/>
    <property type="evidence" value="ECO:0007669"/>
    <property type="project" value="InterPro"/>
</dbReference>
<evidence type="ECO:0000256" key="2">
    <source>
        <dbReference type="ARBA" id="ARBA00022448"/>
    </source>
</evidence>
<evidence type="ECO:0000256" key="3">
    <source>
        <dbReference type="ARBA" id="ARBA00022475"/>
    </source>
</evidence>
<evidence type="ECO:0000256" key="1">
    <source>
        <dbReference type="ARBA" id="ARBA00004651"/>
    </source>
</evidence>
<dbReference type="HAMAP" id="MF_01811">
    <property type="entry name" value="YidC_type2"/>
    <property type="match status" value="1"/>
</dbReference>
<keyword evidence="6 12" id="KW-0653">Protein transport</keyword>
<comment type="caution">
    <text evidence="14">The sequence shown here is derived from an EMBL/GenBank/DDBJ whole genome shotgun (WGS) entry which is preliminary data.</text>
</comment>
<dbReference type="GO" id="GO:0015031">
    <property type="term" value="P:protein transport"/>
    <property type="evidence" value="ECO:0007669"/>
    <property type="project" value="UniProtKB-KW"/>
</dbReference>
<gene>
    <name evidence="14" type="primary">spoIIIJ</name>
    <name evidence="12" type="synonym">yidC</name>
    <name evidence="14" type="ORF">HMPREF0520_0290</name>
</gene>
<dbReference type="PANTHER" id="PTHR12428:SF65">
    <property type="entry name" value="CYTOCHROME C OXIDASE ASSEMBLY PROTEIN COX18, MITOCHONDRIAL"/>
    <property type="match status" value="1"/>
</dbReference>
<dbReference type="AlphaFoldDB" id="C8PB20"/>
<keyword evidence="2 12" id="KW-0813">Transport</keyword>
<keyword evidence="9" id="KW-0564">Palmitate</keyword>
<feature type="transmembrane region" description="Helical" evidence="12">
    <location>
        <begin position="226"/>
        <end position="248"/>
    </location>
</feature>
<keyword evidence="10 12" id="KW-0143">Chaperone</keyword>
<dbReference type="NCBIfam" id="TIGR03592">
    <property type="entry name" value="yidC_oxa1_cterm"/>
    <property type="match status" value="1"/>
</dbReference>
<dbReference type="PANTHER" id="PTHR12428">
    <property type="entry name" value="OXA1"/>
    <property type="match status" value="1"/>
</dbReference>
<evidence type="ECO:0000256" key="9">
    <source>
        <dbReference type="ARBA" id="ARBA00023139"/>
    </source>
</evidence>
<sequence>MRRIKVSDFLSKKNLKKIIVIATILLISLTITGCVSTSSNGSVPPLSNNSGSFWDRYILYYISSFILWLAAILHNAYGWSIVVFTIIVRVVLLPLNAISIKSMAKQQSLQPEMEALRKKYSDRDAETRRKLQEETSKLYKESGVNPYLGCLPMLIQMPIMIALWQAILRTPELQNGRFLWMDLGHPDPYMVMPILAAIFTFIASYIGQLSQAKSSNNAMTKGMTYVMPVFIGVMACSLQSALSLYWVISNLFQAIQTFFLQNPIKYYRELKLKQLQEKERKAKYRKIYKKFGRKIK</sequence>